<gene>
    <name evidence="6" type="ORF">SH580_19930</name>
</gene>
<dbReference type="InterPro" id="IPR058245">
    <property type="entry name" value="NreC/VraR/RcsB-like_REC"/>
</dbReference>
<dbReference type="Proteomes" id="UP001324993">
    <property type="component" value="Chromosome"/>
</dbReference>
<keyword evidence="1 3" id="KW-0597">Phosphoprotein</keyword>
<dbReference type="SUPFAM" id="SSF46894">
    <property type="entry name" value="C-terminal effector domain of the bipartite response regulators"/>
    <property type="match status" value="1"/>
</dbReference>
<evidence type="ECO:0000256" key="1">
    <source>
        <dbReference type="ARBA" id="ARBA00022553"/>
    </source>
</evidence>
<dbReference type="InterPro" id="IPR016032">
    <property type="entry name" value="Sig_transdc_resp-reg_C-effctor"/>
</dbReference>
<feature type="domain" description="HTH luxR-type" evidence="4">
    <location>
        <begin position="150"/>
        <end position="215"/>
    </location>
</feature>
<proteinExistence type="predicted"/>
<feature type="modified residue" description="4-aspartylphosphate" evidence="3">
    <location>
        <position position="61"/>
    </location>
</feature>
<dbReference type="SMART" id="SM00421">
    <property type="entry name" value="HTH_LUXR"/>
    <property type="match status" value="1"/>
</dbReference>
<dbReference type="Pfam" id="PF00072">
    <property type="entry name" value="Response_reg"/>
    <property type="match status" value="1"/>
</dbReference>
<evidence type="ECO:0000259" key="5">
    <source>
        <dbReference type="PROSITE" id="PS50110"/>
    </source>
</evidence>
<dbReference type="Gene3D" id="3.40.50.2300">
    <property type="match status" value="1"/>
</dbReference>
<evidence type="ECO:0000313" key="6">
    <source>
        <dbReference type="EMBL" id="WPJ95692.1"/>
    </source>
</evidence>
<dbReference type="SUPFAM" id="SSF52172">
    <property type="entry name" value="CheY-like"/>
    <property type="match status" value="1"/>
</dbReference>
<evidence type="ECO:0000313" key="7">
    <source>
        <dbReference type="Proteomes" id="UP001324993"/>
    </source>
</evidence>
<sequence length="226" mass="24972">MTQKIKVLLVEDSPEYRHVISFAFEDDPKLELIDKFGTAEQALRHLQSPNLQQIPDVILLDLNLPGMSGIEAIHWLTEYVPKTKIIILTQSRNEADVLSSIERGAAGYLLKSASAQEIKSGIQIVMEGGASLDPKMANFLLHNFKKQKAPTTGNEILSSREMEILSLISQGQARKEISKGLKISSKTVDNHIAHIFEKLNVVNAPSAVAEAYKTGILPTHPHSDEE</sequence>
<reference evidence="6 7" key="1">
    <citation type="submission" date="2023-11" db="EMBL/GenBank/DDBJ databases">
        <title>Coraliomargarita sp. nov., isolated from marine algae.</title>
        <authorList>
            <person name="Lee J.K."/>
            <person name="Baek J.H."/>
            <person name="Kim J.M."/>
            <person name="Choi D.G."/>
            <person name="Jeon C.O."/>
        </authorList>
    </citation>
    <scope>NUCLEOTIDE SEQUENCE [LARGE SCALE GENOMIC DNA]</scope>
    <source>
        <strain evidence="6 7">J2-16</strain>
    </source>
</reference>
<organism evidence="6 7">
    <name type="scientific">Coraliomargarita algicola</name>
    <dbReference type="NCBI Taxonomy" id="3092156"/>
    <lineage>
        <taxon>Bacteria</taxon>
        <taxon>Pseudomonadati</taxon>
        <taxon>Verrucomicrobiota</taxon>
        <taxon>Opitutia</taxon>
        <taxon>Puniceicoccales</taxon>
        <taxon>Coraliomargaritaceae</taxon>
        <taxon>Coraliomargarita</taxon>
    </lineage>
</organism>
<feature type="domain" description="Response regulatory" evidence="5">
    <location>
        <begin position="6"/>
        <end position="126"/>
    </location>
</feature>
<dbReference type="InterPro" id="IPR011006">
    <property type="entry name" value="CheY-like_superfamily"/>
</dbReference>
<dbReference type="CDD" id="cd06170">
    <property type="entry name" value="LuxR_C_like"/>
    <property type="match status" value="1"/>
</dbReference>
<protein>
    <submittedName>
        <fullName evidence="6">Response regulator transcription factor</fullName>
    </submittedName>
</protein>
<evidence type="ECO:0000259" key="4">
    <source>
        <dbReference type="PROSITE" id="PS50043"/>
    </source>
</evidence>
<keyword evidence="7" id="KW-1185">Reference proteome</keyword>
<dbReference type="SMART" id="SM00448">
    <property type="entry name" value="REC"/>
    <property type="match status" value="1"/>
</dbReference>
<accession>A0ABZ0RL93</accession>
<dbReference type="CDD" id="cd17535">
    <property type="entry name" value="REC_NarL-like"/>
    <property type="match status" value="1"/>
</dbReference>
<name>A0ABZ0RL93_9BACT</name>
<evidence type="ECO:0000256" key="2">
    <source>
        <dbReference type="ARBA" id="ARBA00023125"/>
    </source>
</evidence>
<dbReference type="EMBL" id="CP138858">
    <property type="protein sequence ID" value="WPJ95692.1"/>
    <property type="molecule type" value="Genomic_DNA"/>
</dbReference>
<dbReference type="PROSITE" id="PS50043">
    <property type="entry name" value="HTH_LUXR_2"/>
    <property type="match status" value="1"/>
</dbReference>
<dbReference type="PROSITE" id="PS50110">
    <property type="entry name" value="RESPONSE_REGULATORY"/>
    <property type="match status" value="1"/>
</dbReference>
<evidence type="ECO:0000256" key="3">
    <source>
        <dbReference type="PROSITE-ProRule" id="PRU00169"/>
    </source>
</evidence>
<keyword evidence="2" id="KW-0238">DNA-binding</keyword>
<dbReference type="InterPro" id="IPR039420">
    <property type="entry name" value="WalR-like"/>
</dbReference>
<dbReference type="RefSeq" id="WP_319832570.1">
    <property type="nucleotide sequence ID" value="NZ_CP138858.1"/>
</dbReference>
<dbReference type="PANTHER" id="PTHR43214">
    <property type="entry name" value="TWO-COMPONENT RESPONSE REGULATOR"/>
    <property type="match status" value="1"/>
</dbReference>
<dbReference type="PRINTS" id="PR00038">
    <property type="entry name" value="HTHLUXR"/>
</dbReference>
<dbReference type="InterPro" id="IPR000792">
    <property type="entry name" value="Tscrpt_reg_LuxR_C"/>
</dbReference>
<dbReference type="Pfam" id="PF00196">
    <property type="entry name" value="GerE"/>
    <property type="match status" value="1"/>
</dbReference>
<dbReference type="InterPro" id="IPR001789">
    <property type="entry name" value="Sig_transdc_resp-reg_receiver"/>
</dbReference>